<feature type="region of interest" description="Disordered" evidence="1">
    <location>
        <begin position="1"/>
        <end position="60"/>
    </location>
</feature>
<dbReference type="AlphaFoldDB" id="A0AAV6VY51"/>
<sequence length="123" mass="13371">MAEEGGTSKFEVTQAKTPDDSTLSPMSPTSYSISDNDRTTDRLLPGGDGNPSDDHANKEAGTFDKNLYLYSDEMAERPQVASLLSTLANYDVAIPTVEEEGKEGKAAPKVCTTYTHYTSDRQK</sequence>
<protein>
    <submittedName>
        <fullName evidence="2">Uncharacterized protein</fullName>
    </submittedName>
</protein>
<organism evidence="2 3">
    <name type="scientific">Oedothorax gibbosus</name>
    <dbReference type="NCBI Taxonomy" id="931172"/>
    <lineage>
        <taxon>Eukaryota</taxon>
        <taxon>Metazoa</taxon>
        <taxon>Ecdysozoa</taxon>
        <taxon>Arthropoda</taxon>
        <taxon>Chelicerata</taxon>
        <taxon>Arachnida</taxon>
        <taxon>Araneae</taxon>
        <taxon>Araneomorphae</taxon>
        <taxon>Entelegynae</taxon>
        <taxon>Araneoidea</taxon>
        <taxon>Linyphiidae</taxon>
        <taxon>Erigoninae</taxon>
        <taxon>Oedothorax</taxon>
    </lineage>
</organism>
<evidence type="ECO:0000313" key="3">
    <source>
        <dbReference type="Proteomes" id="UP000827092"/>
    </source>
</evidence>
<reference evidence="2 3" key="1">
    <citation type="journal article" date="2022" name="Nat. Ecol. Evol.">
        <title>A masculinizing supergene underlies an exaggerated male reproductive morph in a spider.</title>
        <authorList>
            <person name="Hendrickx F."/>
            <person name="De Corte Z."/>
            <person name="Sonet G."/>
            <person name="Van Belleghem S.M."/>
            <person name="Kostlbacher S."/>
            <person name="Vangestel C."/>
        </authorList>
    </citation>
    <scope>NUCLEOTIDE SEQUENCE [LARGE SCALE GENOMIC DNA]</scope>
    <source>
        <strain evidence="2">W744_W776</strain>
    </source>
</reference>
<dbReference type="Proteomes" id="UP000827092">
    <property type="component" value="Unassembled WGS sequence"/>
</dbReference>
<dbReference type="EMBL" id="JAFNEN010000015">
    <property type="protein sequence ID" value="KAG8200486.1"/>
    <property type="molecule type" value="Genomic_DNA"/>
</dbReference>
<keyword evidence="3" id="KW-1185">Reference proteome</keyword>
<gene>
    <name evidence="2" type="ORF">JTE90_000566</name>
</gene>
<evidence type="ECO:0000313" key="2">
    <source>
        <dbReference type="EMBL" id="KAG8200486.1"/>
    </source>
</evidence>
<evidence type="ECO:0000256" key="1">
    <source>
        <dbReference type="SAM" id="MobiDB-lite"/>
    </source>
</evidence>
<name>A0AAV6VY51_9ARAC</name>
<feature type="compositionally biased region" description="Polar residues" evidence="1">
    <location>
        <begin position="10"/>
        <end position="34"/>
    </location>
</feature>
<proteinExistence type="predicted"/>
<accession>A0AAV6VY51</accession>
<comment type="caution">
    <text evidence="2">The sequence shown here is derived from an EMBL/GenBank/DDBJ whole genome shotgun (WGS) entry which is preliminary data.</text>
</comment>